<keyword evidence="5" id="KW-1185">Reference proteome</keyword>
<dbReference type="GO" id="GO:0016747">
    <property type="term" value="F:acyltransferase activity, transferring groups other than amino-acyl groups"/>
    <property type="evidence" value="ECO:0007669"/>
    <property type="project" value="InterPro"/>
</dbReference>
<feature type="transmembrane region" description="Helical" evidence="2">
    <location>
        <begin position="85"/>
        <end position="105"/>
    </location>
</feature>
<feature type="domain" description="Acyltransferase 3" evidence="3">
    <location>
        <begin position="51"/>
        <end position="172"/>
    </location>
</feature>
<dbReference type="EMBL" id="CP127294">
    <property type="protein sequence ID" value="WIX75245.1"/>
    <property type="molecule type" value="Genomic_DNA"/>
</dbReference>
<keyword evidence="2" id="KW-0812">Transmembrane</keyword>
<sequence>MMWLVWVLMVVPAVVRCGVFDPRRTPIRVLNVFRGPGPRRYLSAPWSRCRNRPKSRPRSLLVAACIVVRDLHVFPFHRAMPQDPARWPSTIGFAVLLLVICLAARGSDWWFPGLARVAPALTWLAGISYGLYLVHQEMGYVLARALLDIGVPGRLRLPAVAAGAVLAGWALTAWVERPLHRRLTARRAGKPAQEPAKVQVEESEPVSVGGAS</sequence>
<evidence type="ECO:0000256" key="1">
    <source>
        <dbReference type="SAM" id="MobiDB-lite"/>
    </source>
</evidence>
<dbReference type="KEGG" id="acab:QRX50_27320"/>
<dbReference type="Pfam" id="PF01757">
    <property type="entry name" value="Acyl_transf_3"/>
    <property type="match status" value="1"/>
</dbReference>
<reference evidence="4 5" key="1">
    <citation type="submission" date="2023-06" db="EMBL/GenBank/DDBJ databases">
        <authorList>
            <person name="Oyuntsetseg B."/>
            <person name="Kim S.B."/>
        </authorList>
    </citation>
    <scope>NUCLEOTIDE SEQUENCE [LARGE SCALE GENOMIC DNA]</scope>
    <source>
        <strain evidence="4 5">2-15</strain>
    </source>
</reference>
<proteinExistence type="predicted"/>
<protein>
    <recommendedName>
        <fullName evidence="3">Acyltransferase 3 domain-containing protein</fullName>
    </recommendedName>
</protein>
<feature type="transmembrane region" description="Helical" evidence="2">
    <location>
        <begin position="117"/>
        <end position="135"/>
    </location>
</feature>
<feature type="transmembrane region" description="Helical" evidence="2">
    <location>
        <begin position="155"/>
        <end position="175"/>
    </location>
</feature>
<keyword evidence="2" id="KW-1133">Transmembrane helix</keyword>
<evidence type="ECO:0000313" key="4">
    <source>
        <dbReference type="EMBL" id="WIX75245.1"/>
    </source>
</evidence>
<evidence type="ECO:0000313" key="5">
    <source>
        <dbReference type="Proteomes" id="UP001236014"/>
    </source>
</evidence>
<dbReference type="Proteomes" id="UP001236014">
    <property type="component" value="Chromosome"/>
</dbReference>
<dbReference type="InterPro" id="IPR002656">
    <property type="entry name" value="Acyl_transf_3_dom"/>
</dbReference>
<dbReference type="RefSeq" id="WP_285966021.1">
    <property type="nucleotide sequence ID" value="NZ_CP127294.1"/>
</dbReference>
<evidence type="ECO:0000259" key="3">
    <source>
        <dbReference type="Pfam" id="PF01757"/>
    </source>
</evidence>
<keyword evidence="2" id="KW-0472">Membrane</keyword>
<gene>
    <name evidence="4" type="ORF">QRX50_27320</name>
</gene>
<feature type="region of interest" description="Disordered" evidence="1">
    <location>
        <begin position="186"/>
        <end position="212"/>
    </location>
</feature>
<organism evidence="4 5">
    <name type="scientific">Amycolatopsis carbonis</name>
    <dbReference type="NCBI Taxonomy" id="715471"/>
    <lineage>
        <taxon>Bacteria</taxon>
        <taxon>Bacillati</taxon>
        <taxon>Actinomycetota</taxon>
        <taxon>Actinomycetes</taxon>
        <taxon>Pseudonocardiales</taxon>
        <taxon>Pseudonocardiaceae</taxon>
        <taxon>Amycolatopsis</taxon>
    </lineage>
</organism>
<dbReference type="AlphaFoldDB" id="A0A9Y2I7I5"/>
<evidence type="ECO:0000256" key="2">
    <source>
        <dbReference type="SAM" id="Phobius"/>
    </source>
</evidence>
<accession>A0A9Y2I7I5</accession>
<name>A0A9Y2I7I5_9PSEU</name>